<evidence type="ECO:0000259" key="1">
    <source>
        <dbReference type="Pfam" id="PF18738"/>
    </source>
</evidence>
<evidence type="ECO:0000313" key="3">
    <source>
        <dbReference type="Proteomes" id="UP001634394"/>
    </source>
</evidence>
<dbReference type="InterPro" id="IPR041249">
    <property type="entry name" value="HEPN_DZIP3"/>
</dbReference>
<proteinExistence type="predicted"/>
<protein>
    <recommendedName>
        <fullName evidence="1">DZIP3-like HEPN domain-containing protein</fullName>
    </recommendedName>
</protein>
<organism evidence="2 3">
    <name type="scientific">Sinanodonta woodiana</name>
    <name type="common">Chinese pond mussel</name>
    <name type="synonym">Anodonta woodiana</name>
    <dbReference type="NCBI Taxonomy" id="1069815"/>
    <lineage>
        <taxon>Eukaryota</taxon>
        <taxon>Metazoa</taxon>
        <taxon>Spiralia</taxon>
        <taxon>Lophotrochozoa</taxon>
        <taxon>Mollusca</taxon>
        <taxon>Bivalvia</taxon>
        <taxon>Autobranchia</taxon>
        <taxon>Heteroconchia</taxon>
        <taxon>Palaeoheterodonta</taxon>
        <taxon>Unionida</taxon>
        <taxon>Unionoidea</taxon>
        <taxon>Unionidae</taxon>
        <taxon>Unioninae</taxon>
        <taxon>Sinanodonta</taxon>
    </lineage>
</organism>
<reference evidence="2 3" key="1">
    <citation type="submission" date="2024-11" db="EMBL/GenBank/DDBJ databases">
        <title>Chromosome-level genome assembly of the freshwater bivalve Anodonta woodiana.</title>
        <authorList>
            <person name="Chen X."/>
        </authorList>
    </citation>
    <scope>NUCLEOTIDE SEQUENCE [LARGE SCALE GENOMIC DNA]</scope>
    <source>
        <strain evidence="2">MN2024</strain>
        <tissue evidence="2">Gills</tissue>
    </source>
</reference>
<dbReference type="Pfam" id="PF18738">
    <property type="entry name" value="HEPN_DZIP3"/>
    <property type="match status" value="1"/>
</dbReference>
<name>A0ABD3XTH8_SINWO</name>
<dbReference type="AlphaFoldDB" id="A0ABD3XTH8"/>
<sequence length="259" mass="29294">MVIDEVKTVDAKLCSRVRKFISLNLNMITSYLSQNLQYGLAVQCPPPQGVSDDSEVGFSPMFDIWFAEEGHAQDAPITPEHMNHARICVVFVTVCGTAMREVLRTQVPAPHTDIYQAILANKGKLTSRPGKPLLKQNQINLVFPQGQTIGTLDQFDISLLYILIRNVSAVKPPVNNRWGDEPLDQPRDTSLWASVERIQSFRNHIIHSSDGKISRQVLEDYWTKFEAVIRDIEKVIGGQMCSQELERQKRQVISVYEAC</sequence>
<accession>A0ABD3XTH8</accession>
<feature type="domain" description="DZIP3-like HEPN" evidence="1">
    <location>
        <begin position="119"/>
        <end position="233"/>
    </location>
</feature>
<dbReference type="Proteomes" id="UP001634394">
    <property type="component" value="Unassembled WGS sequence"/>
</dbReference>
<gene>
    <name evidence="2" type="ORF">ACJMK2_001844</name>
</gene>
<keyword evidence="3" id="KW-1185">Reference proteome</keyword>
<dbReference type="EMBL" id="JBJQND010000001">
    <property type="protein sequence ID" value="KAL3889506.1"/>
    <property type="molecule type" value="Genomic_DNA"/>
</dbReference>
<evidence type="ECO:0000313" key="2">
    <source>
        <dbReference type="EMBL" id="KAL3889506.1"/>
    </source>
</evidence>
<comment type="caution">
    <text evidence="2">The sequence shown here is derived from an EMBL/GenBank/DDBJ whole genome shotgun (WGS) entry which is preliminary data.</text>
</comment>